<name>A0ABM1E1I7_PRICU</name>
<dbReference type="RefSeq" id="XP_014666058.1">
    <property type="nucleotide sequence ID" value="XM_014810572.1"/>
</dbReference>
<feature type="domain" description="FIST C-domain" evidence="1">
    <location>
        <begin position="234"/>
        <end position="377"/>
    </location>
</feature>
<dbReference type="PANTHER" id="PTHR14939">
    <property type="entry name" value="F-BOX ONLY PROTEIN 22"/>
    <property type="match status" value="1"/>
</dbReference>
<sequence>MSTANAKVDSVQSCEQLQNILIRLPVVTDVILAFLPARALNTAAQVCTAWADSARRVRRRRRHHASFFLGQVRTESVSSDLHAAFADFRYDFLDSLSCEPKHVLVFSTPDLIEGKGALYPPLRPGADGRTHARRKRECFVNYVDRLLPRSTRVLGIAASGIIGTDHRDLKTFEFEEDSAFSCLCLPTIPGLQVHYLHLHSDVETMFSRRPSWLTSDPDIKCLLVFHDSDEEEDINIISKSMRGDLWWRLGGNVVVAGGHVDCLHAPRGDPASAAAREEEDRQCNLMVVGISGANVHAASVVVPASAQTPAAAEAAVARLKRAAVVPDARCSFAFMFACVGRGSYMFRDRDVESAAFRKHFPNVPLVGFFGNGEIGHEHLGVSGDGDAPRLPRLDHTYSTIFVLVSVENQ</sequence>
<dbReference type="GeneID" id="106808025"/>
<dbReference type="SMART" id="SM01204">
    <property type="entry name" value="FIST_C"/>
    <property type="match status" value="1"/>
</dbReference>
<keyword evidence="2" id="KW-1185">Reference proteome</keyword>
<reference evidence="3" key="1">
    <citation type="submission" date="2025-08" db="UniProtKB">
        <authorList>
            <consortium name="RefSeq"/>
        </authorList>
    </citation>
    <scope>IDENTIFICATION</scope>
</reference>
<gene>
    <name evidence="3" type="primary">LOC106808025</name>
</gene>
<accession>A0ABM1E1I7</accession>
<evidence type="ECO:0000313" key="2">
    <source>
        <dbReference type="Proteomes" id="UP000695022"/>
    </source>
</evidence>
<protein>
    <submittedName>
        <fullName evidence="3">F-box only protein 22-like</fullName>
    </submittedName>
</protein>
<organism evidence="2 3">
    <name type="scientific">Priapulus caudatus</name>
    <name type="common">Priapulid worm</name>
    <dbReference type="NCBI Taxonomy" id="37621"/>
    <lineage>
        <taxon>Eukaryota</taxon>
        <taxon>Metazoa</taxon>
        <taxon>Ecdysozoa</taxon>
        <taxon>Scalidophora</taxon>
        <taxon>Priapulida</taxon>
        <taxon>Priapulimorpha</taxon>
        <taxon>Priapulimorphida</taxon>
        <taxon>Priapulidae</taxon>
        <taxon>Priapulus</taxon>
    </lineage>
</organism>
<evidence type="ECO:0000259" key="1">
    <source>
        <dbReference type="SMART" id="SM01204"/>
    </source>
</evidence>
<dbReference type="InterPro" id="IPR019494">
    <property type="entry name" value="FIST_C"/>
</dbReference>
<dbReference type="PANTHER" id="PTHR14939:SF5">
    <property type="entry name" value="F-BOX ONLY PROTEIN 22"/>
    <property type="match status" value="1"/>
</dbReference>
<dbReference type="Proteomes" id="UP000695022">
    <property type="component" value="Unplaced"/>
</dbReference>
<evidence type="ECO:0000313" key="3">
    <source>
        <dbReference type="RefSeq" id="XP_014666058.1"/>
    </source>
</evidence>
<proteinExistence type="predicted"/>
<dbReference type="Pfam" id="PF10442">
    <property type="entry name" value="FIST_C"/>
    <property type="match status" value="1"/>
</dbReference>